<name>A0A1H5WBJ3_9BACT</name>
<protein>
    <submittedName>
        <fullName evidence="1">Uncharacterized protein</fullName>
    </submittedName>
</protein>
<accession>A0A1H5WBJ3</accession>
<evidence type="ECO:0000313" key="1">
    <source>
        <dbReference type="EMBL" id="SEF96825.1"/>
    </source>
</evidence>
<evidence type="ECO:0000313" key="2">
    <source>
        <dbReference type="Proteomes" id="UP000236728"/>
    </source>
</evidence>
<sequence length="143" mass="16375">MGWERVYTVHDYWDGPRSGVAEVFGVPHAFRCIFDETADDYTDRFLVSQITDQDLALVLEDWDIWTRWKASFDVGSTTLDTHPALPADRSRHEEIAIQLANAFMVNPGCQAEMRASFRRIAGEPVPDGVDEFEVEWSKITDHL</sequence>
<organism evidence="1 2">
    <name type="scientific">Bryocella elongata</name>
    <dbReference type="NCBI Taxonomy" id="863522"/>
    <lineage>
        <taxon>Bacteria</taxon>
        <taxon>Pseudomonadati</taxon>
        <taxon>Acidobacteriota</taxon>
        <taxon>Terriglobia</taxon>
        <taxon>Terriglobales</taxon>
        <taxon>Acidobacteriaceae</taxon>
        <taxon>Bryocella</taxon>
    </lineage>
</organism>
<dbReference type="AlphaFoldDB" id="A0A1H5WBJ3"/>
<dbReference type="EMBL" id="FNVA01000002">
    <property type="protein sequence ID" value="SEF96825.1"/>
    <property type="molecule type" value="Genomic_DNA"/>
</dbReference>
<proteinExistence type="predicted"/>
<gene>
    <name evidence="1" type="ORF">SAMN05421819_1508</name>
</gene>
<dbReference type="Proteomes" id="UP000236728">
    <property type="component" value="Unassembled WGS sequence"/>
</dbReference>
<keyword evidence="2" id="KW-1185">Reference proteome</keyword>
<reference evidence="1 2" key="1">
    <citation type="submission" date="2016-10" db="EMBL/GenBank/DDBJ databases">
        <authorList>
            <person name="de Groot N.N."/>
        </authorList>
    </citation>
    <scope>NUCLEOTIDE SEQUENCE [LARGE SCALE GENOMIC DNA]</scope>
    <source>
        <strain evidence="1 2">DSM 22489</strain>
    </source>
</reference>